<keyword evidence="4" id="KW-1185">Reference proteome</keyword>
<protein>
    <recommendedName>
        <fullName evidence="5">Lipoprotein</fullName>
    </recommendedName>
</protein>
<dbReference type="EMBL" id="BQKB01000039">
    <property type="protein sequence ID" value="GJM53403.1"/>
    <property type="molecule type" value="Genomic_DNA"/>
</dbReference>
<dbReference type="AlphaFoldDB" id="A0AAV5AXP5"/>
<comment type="caution">
    <text evidence="1">The sequence shown here is derived from an EMBL/GenBank/DDBJ whole genome shotgun (WGS) entry which is preliminary data.</text>
</comment>
<reference evidence="1 4" key="1">
    <citation type="submission" date="2021-11" db="EMBL/GenBank/DDBJ databases">
        <title>Draft genome sequence of Capnocytophaga sp. strain KC07075 isolated from cat oral cavity.</title>
        <authorList>
            <person name="Suzuki M."/>
            <person name="Imaoka K."/>
            <person name="Kimura M."/>
            <person name="Morikawa S."/>
            <person name="Maeda K."/>
        </authorList>
    </citation>
    <scope>NUCLEOTIDE SEQUENCE</scope>
    <source>
        <strain evidence="1">KC07075</strain>
        <strain evidence="2 4">KC07079</strain>
    </source>
</reference>
<dbReference type="PROSITE" id="PS51257">
    <property type="entry name" value="PROKAR_LIPOPROTEIN"/>
    <property type="match status" value="1"/>
</dbReference>
<evidence type="ECO:0000313" key="1">
    <source>
        <dbReference type="EMBL" id="GJM51499.1"/>
    </source>
</evidence>
<organism evidence="1 3">
    <name type="scientific">Capnocytophaga catalasegens</name>
    <dbReference type="NCBI Taxonomy" id="1004260"/>
    <lineage>
        <taxon>Bacteria</taxon>
        <taxon>Pseudomonadati</taxon>
        <taxon>Bacteroidota</taxon>
        <taxon>Flavobacteriia</taxon>
        <taxon>Flavobacteriales</taxon>
        <taxon>Flavobacteriaceae</taxon>
        <taxon>Capnocytophaga</taxon>
    </lineage>
</organism>
<name>A0AAV5AXP5_9FLAO</name>
<proteinExistence type="predicted"/>
<dbReference type="RefSeq" id="WP_264845337.1">
    <property type="nucleotide sequence ID" value="NZ_BPMA01000009.1"/>
</dbReference>
<accession>A0AAV5AXP5</accession>
<dbReference type="EMBL" id="BQKA01000059">
    <property type="protein sequence ID" value="GJM51499.1"/>
    <property type="molecule type" value="Genomic_DNA"/>
</dbReference>
<dbReference type="Proteomes" id="UP001208692">
    <property type="component" value="Unassembled WGS sequence"/>
</dbReference>
<evidence type="ECO:0008006" key="5">
    <source>
        <dbReference type="Google" id="ProtNLM"/>
    </source>
</evidence>
<dbReference type="Proteomes" id="UP001207736">
    <property type="component" value="Unassembled WGS sequence"/>
</dbReference>
<evidence type="ECO:0000313" key="4">
    <source>
        <dbReference type="Proteomes" id="UP001208692"/>
    </source>
</evidence>
<evidence type="ECO:0000313" key="3">
    <source>
        <dbReference type="Proteomes" id="UP001207736"/>
    </source>
</evidence>
<evidence type="ECO:0000313" key="2">
    <source>
        <dbReference type="EMBL" id="GJM53403.1"/>
    </source>
</evidence>
<sequence>MKTIWKLWGICGLFVLFVACNKQTDEADFSVTLRENFTEITKNKANIQVDDYIPYELTISDVDNNANIEYRLVPIREGNSYHQILWKDYGLFLSNTDSVINNKPAYISFSGKGKHTLYIRPLVPGTFKHTYELQKWKGNRQVGDAIKIKENFNAVRLSTYYDSYHTRRSWFFKVDDGANDTDVYLTEQNVEYECTFEIIIITRENIKMIREKRYELFREFEFLTRDELFDKEDKPEYIQKLQIRKKPKGLPEYTIEYYNIKIKNHD</sequence>
<gene>
    <name evidence="1" type="ORF">RCZ15_24720</name>
    <name evidence="2" type="ORF">RCZ16_17200</name>
</gene>